<dbReference type="SUPFAM" id="SSF141452">
    <property type="entry name" value="Hcp1-like"/>
    <property type="match status" value="1"/>
</dbReference>
<dbReference type="STRING" id="1043493.SAMN05421637_2107"/>
<protein>
    <submittedName>
        <fullName evidence="1">Type VI secretion system secreted protein Hcp</fullName>
    </submittedName>
</protein>
<dbReference type="AlphaFoldDB" id="A0A1H6ZE81"/>
<dbReference type="InterPro" id="IPR008514">
    <property type="entry name" value="T6SS_Hcp"/>
</dbReference>
<reference evidence="2" key="1">
    <citation type="submission" date="2016-10" db="EMBL/GenBank/DDBJ databases">
        <authorList>
            <person name="Varghese N."/>
        </authorList>
    </citation>
    <scope>NUCLEOTIDE SEQUENCE [LARGE SCALE GENOMIC DNA]</scope>
    <source>
        <strain evidence="2">DSM 24868</strain>
    </source>
</reference>
<gene>
    <name evidence="1" type="ORF">SAMN05421637_2107</name>
</gene>
<proteinExistence type="predicted"/>
<sequence>MSEVAYLRLRINGVDVEGESTTASFDRDGTIECVAYRHEMAHPDDPVAGARGSRLEHQPVTIMKRMDRTSPLLADALVRAMVVDSAELRFFRAHPFDGRDEHYFTLLLEEGRVTAIRQELSQDPSSPGPLEEVDLTYSRITWTDEVGGAAAEHEVARP</sequence>
<evidence type="ECO:0000313" key="1">
    <source>
        <dbReference type="EMBL" id="SEJ51739.1"/>
    </source>
</evidence>
<organism evidence="1 2">
    <name type="scientific">Demequina mangrovi</name>
    <dbReference type="NCBI Taxonomy" id="1043493"/>
    <lineage>
        <taxon>Bacteria</taxon>
        <taxon>Bacillati</taxon>
        <taxon>Actinomycetota</taxon>
        <taxon>Actinomycetes</taxon>
        <taxon>Micrococcales</taxon>
        <taxon>Demequinaceae</taxon>
        <taxon>Demequina</taxon>
    </lineage>
</organism>
<dbReference type="InterPro" id="IPR052947">
    <property type="entry name" value="T6SS_Hcp1_domain"/>
</dbReference>
<dbReference type="RefSeq" id="WP_042216028.1">
    <property type="nucleotide sequence ID" value="NZ_BBLU01000015.1"/>
</dbReference>
<dbReference type="OrthoDB" id="119701at2"/>
<dbReference type="PANTHER" id="PTHR34319:SF7">
    <property type="entry name" value="HNH ENDONUCLEASE DOMAIN-CONTAINING PROTEIN"/>
    <property type="match status" value="1"/>
</dbReference>
<name>A0A1H6ZE81_9MICO</name>
<dbReference type="Proteomes" id="UP000183315">
    <property type="component" value="Unassembled WGS sequence"/>
</dbReference>
<evidence type="ECO:0000313" key="2">
    <source>
        <dbReference type="Proteomes" id="UP000183315"/>
    </source>
</evidence>
<accession>A0A1H6ZE81</accession>
<dbReference type="EMBL" id="FNZI01000004">
    <property type="protein sequence ID" value="SEJ51739.1"/>
    <property type="molecule type" value="Genomic_DNA"/>
</dbReference>
<dbReference type="Gene3D" id="2.30.110.20">
    <property type="entry name" value="Hcp1-like"/>
    <property type="match status" value="1"/>
</dbReference>
<dbReference type="NCBIfam" id="TIGR03344">
    <property type="entry name" value="VI_effect_Hcp1"/>
    <property type="match status" value="1"/>
</dbReference>
<dbReference type="InterPro" id="IPR036624">
    <property type="entry name" value="Hcp1-lik_sf"/>
</dbReference>
<dbReference type="Pfam" id="PF05638">
    <property type="entry name" value="T6SS_HCP"/>
    <property type="match status" value="1"/>
</dbReference>
<dbReference type="PANTHER" id="PTHR34319">
    <property type="entry name" value="MAJOR EXPORTED PROTEIN"/>
    <property type="match status" value="1"/>
</dbReference>
<dbReference type="eggNOG" id="COG3157">
    <property type="taxonomic scope" value="Bacteria"/>
</dbReference>
<keyword evidence="2" id="KW-1185">Reference proteome</keyword>